<comment type="caution">
    <text evidence="1">The sequence shown here is derived from an EMBL/GenBank/DDBJ whole genome shotgun (WGS) entry which is preliminary data.</text>
</comment>
<dbReference type="EMBL" id="JWZT01002018">
    <property type="protein sequence ID" value="KII70574.1"/>
    <property type="molecule type" value="Genomic_DNA"/>
</dbReference>
<name>A0A0C2IYG9_THEKT</name>
<sequence length="171" mass="20083">MSLEKPRKNNENKNYISLSIKEKKQIKDETEIQYMEFDNNNTIYSLPIDFVEAIQTDHEYTYSEYKIEIPTNILITDRKSTNISMVLNVNTNNMTYTFRVYVLIQYPCSSKNEYSKYMNEQAAVKSILNSNSSISKKVSDIPRYDTGWWSQSKSITAYCRIMQNIKKAMAE</sequence>
<dbReference type="AlphaFoldDB" id="A0A0C2IYG9"/>
<protein>
    <submittedName>
        <fullName evidence="1">Uncharacterized protein</fullName>
    </submittedName>
</protein>
<organism evidence="1 2">
    <name type="scientific">Thelohanellus kitauei</name>
    <name type="common">Myxosporean</name>
    <dbReference type="NCBI Taxonomy" id="669202"/>
    <lineage>
        <taxon>Eukaryota</taxon>
        <taxon>Metazoa</taxon>
        <taxon>Cnidaria</taxon>
        <taxon>Myxozoa</taxon>
        <taxon>Myxosporea</taxon>
        <taxon>Bivalvulida</taxon>
        <taxon>Platysporina</taxon>
        <taxon>Myxobolidae</taxon>
        <taxon>Thelohanellus</taxon>
    </lineage>
</organism>
<evidence type="ECO:0000313" key="1">
    <source>
        <dbReference type="EMBL" id="KII70574.1"/>
    </source>
</evidence>
<reference evidence="1 2" key="1">
    <citation type="journal article" date="2014" name="Genome Biol. Evol.">
        <title>The genome of the myxosporean Thelohanellus kitauei shows adaptations to nutrient acquisition within its fish host.</title>
        <authorList>
            <person name="Yang Y."/>
            <person name="Xiong J."/>
            <person name="Zhou Z."/>
            <person name="Huo F."/>
            <person name="Miao W."/>
            <person name="Ran C."/>
            <person name="Liu Y."/>
            <person name="Zhang J."/>
            <person name="Feng J."/>
            <person name="Wang M."/>
            <person name="Wang M."/>
            <person name="Wang L."/>
            <person name="Yao B."/>
        </authorList>
    </citation>
    <scope>NUCLEOTIDE SEQUENCE [LARGE SCALE GENOMIC DNA]</scope>
    <source>
        <strain evidence="1">Wuqing</strain>
    </source>
</reference>
<proteinExistence type="predicted"/>
<accession>A0A0C2IYG9</accession>
<gene>
    <name evidence="1" type="ORF">RF11_04933</name>
</gene>
<keyword evidence="2" id="KW-1185">Reference proteome</keyword>
<dbReference type="Proteomes" id="UP000031668">
    <property type="component" value="Unassembled WGS sequence"/>
</dbReference>
<evidence type="ECO:0000313" key="2">
    <source>
        <dbReference type="Proteomes" id="UP000031668"/>
    </source>
</evidence>